<organism evidence="1 2">
    <name type="scientific">Sphingobium baderi LL03</name>
    <dbReference type="NCBI Taxonomy" id="1114964"/>
    <lineage>
        <taxon>Bacteria</taxon>
        <taxon>Pseudomonadati</taxon>
        <taxon>Pseudomonadota</taxon>
        <taxon>Alphaproteobacteria</taxon>
        <taxon>Sphingomonadales</taxon>
        <taxon>Sphingomonadaceae</taxon>
        <taxon>Sphingobium</taxon>
    </lineage>
</organism>
<reference evidence="1 2" key="1">
    <citation type="journal article" date="2013" name="Genome Announc.">
        <title>Draft Genome Sequence of a Hexachlorocyclohexane-Degrading Bacterium, Sphingobium baderi Strain LL03T.</title>
        <authorList>
            <person name="Kaur J."/>
            <person name="Verma H."/>
            <person name="Tripathi C."/>
            <person name="Khurana J.P."/>
            <person name="Lal R."/>
        </authorList>
    </citation>
    <scope>NUCLEOTIDE SEQUENCE [LARGE SCALE GENOMIC DNA]</scope>
    <source>
        <strain evidence="1 2">LL03</strain>
    </source>
</reference>
<dbReference type="eggNOG" id="ENOG5031SVZ">
    <property type="taxonomic scope" value="Bacteria"/>
</dbReference>
<name>T0HHE9_9SPHN</name>
<sequence>MSRRRSTRKYTPYCELSPRRRRDAFIRLRGRVLADTPTFGGQFTSHQILDEPGRPVLFNQWFDFLFLGMDGRTIWNAEIITARRHFWDKVETLAWDRATALMSEEEQAAEFKLEFEPVGHRRLTMYRLKPRERRIYEAFGGLTFEEYKEQVEADIIHDEPPPVHESFRTDREYRYGIGLYIVVNAEEIDHEVVETAIARFRDQGETDWTAPGPIPRERLPYETEDATLAVLRAESAEKR</sequence>
<accession>T0HHE9</accession>
<dbReference type="PATRIC" id="fig|1114964.3.peg.4554"/>
<evidence type="ECO:0000313" key="2">
    <source>
        <dbReference type="Proteomes" id="UP000015524"/>
    </source>
</evidence>
<proteinExistence type="predicted"/>
<protein>
    <submittedName>
        <fullName evidence="1">Uncharacterized protein</fullName>
    </submittedName>
</protein>
<dbReference type="AlphaFoldDB" id="T0HHE9"/>
<gene>
    <name evidence="1" type="ORF">L485_23215</name>
</gene>
<dbReference type="RefSeq" id="WP_021247160.1">
    <property type="nucleotide sequence ID" value="NZ_ATIB01000088.1"/>
</dbReference>
<keyword evidence="2" id="KW-1185">Reference proteome</keyword>
<evidence type="ECO:0000313" key="1">
    <source>
        <dbReference type="EMBL" id="EQA96988.1"/>
    </source>
</evidence>
<dbReference type="EMBL" id="ATIB01000088">
    <property type="protein sequence ID" value="EQA96988.1"/>
    <property type="molecule type" value="Genomic_DNA"/>
</dbReference>
<comment type="caution">
    <text evidence="1">The sequence shown here is derived from an EMBL/GenBank/DDBJ whole genome shotgun (WGS) entry which is preliminary data.</text>
</comment>
<dbReference type="Proteomes" id="UP000015524">
    <property type="component" value="Unassembled WGS sequence"/>
</dbReference>